<evidence type="ECO:0000313" key="1">
    <source>
        <dbReference type="EMBL" id="MCY1714912.1"/>
    </source>
</evidence>
<dbReference type="Proteomes" id="UP001082703">
    <property type="component" value="Unassembled WGS sequence"/>
</dbReference>
<dbReference type="RefSeq" id="WP_268058969.1">
    <property type="nucleotide sequence ID" value="NZ_JAPOHA010000012.1"/>
</dbReference>
<accession>A0ABT4BVJ8</accession>
<name>A0ABT4BVJ8_9FIRM</name>
<proteinExistence type="predicted"/>
<keyword evidence="2" id="KW-1185">Reference proteome</keyword>
<sequence>MAKTYQDYFSIDPKYYASVTADLIAQKKVDWKGFYPHETFVKLLETTYRVLSGAASRSIWVEGAYGTGKSHAALTVKSLIDASEQEIEDYFDDYGLDTGLRNKYVALRSGSKIITVHRIGSASIQTDLDLVLAVQQSIMAALRAKGIENQGDASMRDAFLKWVEKPANRAYFSALIQEEKYVWNFGGMSAGDVIEKLKNGNSSQVESTMRNVMNVLKDNGQYGLFSDVNDMAKWIKSIIEENQLSAILFVWDEFSEYFLNHPVGLTGFQTLIEISLSHPFYFMIVAHESRNLFADADSAKKTLDRFEAPIKIELPENMAFRLMAQAMKTTDDPVLKKEWEEEDKPTLNSELAGVRNIIEQTSKKQSHLGRKTDISDKELQGIVPIHPYAALVLKHIATVFKSNQRSMFDFIISNDMTDAKGFKWYIANYGAQSDNNNLLTVDMLWDFFYGKERNGLNDDVRGVLDNFDTLQADKLLPEEQRVLKTILLLQAISLRVTGNELLVPNDQNVDLAFSGTDWNKGKAIAIANGLISKNILFKKPIAGGKFEYCAVSVSGGDSIGPYREKVIEETTTQGLIERAALMDSDINKAAVVFPAAINQRFCVREGTGFKAFSSTVSKVAQTNAPERFKVVITFAMDDTELQQIRQQILKTINMPSCEITFIETLTPMGKDLYDQYIESMSFSRYQLKKNDDQAMYYEKQAGTVLKDWRDKIASGAFMLYDAEHKGGQRMANYADLQDALQAFNVKWYPYGLEQYTLNATMYSVFQPAVGAGCGIEQKLSGSYSNTNRKMSFENALAGAWKVDKYWEESAKQSLAIVHIKKKVDEIVQNGFNGTSAQVSILDIYEALEKEPFGFMPSAVAALVLGFVLKEYVSADYFWSNGSKSEAMSLAKMKTMIANVIDHRVHPEKRYIPEYIRSMSPGLRQFLTCTSTVFRIQVSQCSSIEDARDNLRLKMKALSFPIWCIKHTLKDEILETDAVVVANIIDDYTSIANTANNSRATESESELAERIGKTVIEHPDVVRDLERLLTSEQCRKGMLEYIGQFQGGELPKLATQIGDGGSYIDCVKNRFTADDGNWVWNISTADSEITKTILEYKIVLESNKTLGKYISLKEVVAAWNSKTNNIKIPCESAVKLVGDLGPFLQQLFYLKQNNALLDQYKQKFYDLLLTQRESFEQFYKNQVPYFAQDAAAFLGDLETEDIAKLYADLPSGQFMKTKSDYYKYIQSAIDTFLKNQWKSRLSELWSSKTGGKTKDPWDWSETYETPILCMFDDAERSTARKMFSILKSTNPSEADAKSAMDYLENATFFDSLADSTLRDRNFINRIIGGYAVLLSDVAAVRKKLLSTVYDHVYEWMDNSSVRNEIQKMADKEYKLTGCDKASGIIDKMDANQLRIYLRDKISDDMDFGVQILKEE</sequence>
<evidence type="ECO:0000313" key="2">
    <source>
        <dbReference type="Proteomes" id="UP001082703"/>
    </source>
</evidence>
<dbReference type="EMBL" id="JAPOHA010000012">
    <property type="protein sequence ID" value="MCY1714912.1"/>
    <property type="molecule type" value="Genomic_DNA"/>
</dbReference>
<comment type="caution">
    <text evidence="1">The sequence shown here is derived from an EMBL/GenBank/DDBJ whole genome shotgun (WGS) entry which is preliminary data.</text>
</comment>
<reference evidence="1 2" key="1">
    <citation type="submission" date="2022-11" db="EMBL/GenBank/DDBJ databases">
        <authorList>
            <person name="Caiyu Z."/>
        </authorList>
    </citation>
    <scope>NUCLEOTIDE SEQUENCE [LARGE SCALE GENOMIC DNA]</scope>
    <source>
        <strain evidence="1 2">YR-4</strain>
    </source>
</reference>
<gene>
    <name evidence="1" type="ORF">OUY18_11685</name>
</gene>
<organism evidence="1 2">
    <name type="scientific">Caproiciproducens galactitolivorans</name>
    <dbReference type="NCBI Taxonomy" id="642589"/>
    <lineage>
        <taxon>Bacteria</taxon>
        <taxon>Bacillati</taxon>
        <taxon>Bacillota</taxon>
        <taxon>Clostridia</taxon>
        <taxon>Eubacteriales</taxon>
        <taxon>Acutalibacteraceae</taxon>
        <taxon>Caproiciproducens</taxon>
    </lineage>
</organism>
<protein>
    <submittedName>
        <fullName evidence="1">Uncharacterized protein</fullName>
    </submittedName>
</protein>